<feature type="domain" description="Aldehyde dehydrogenase" evidence="6">
    <location>
        <begin position="32"/>
        <end position="485"/>
    </location>
</feature>
<proteinExistence type="inferred from homology"/>
<evidence type="ECO:0000256" key="3">
    <source>
        <dbReference type="ARBA" id="ARBA00023027"/>
    </source>
</evidence>
<sequence>MPSITSDSVTREDIVSSELSIGGVPTAAEGGRFFTTTAAVTGEPMARVAAASPADARRAVDAAAAALPEWAAVAPGARRAVLLRAAALLSERAAEIVPLMGREMGATAPWAGFNVHVATGMVQEAAAQTYSMVGDTIPSDMPGLFAMGVRQPAGVVTGIAPWNAPLILGVRAVVMPLAFGNTVVLKASEQAPLTQAMIVQAFVDAGVPAGAINLISNAPEDAALVVEALISHPSTARVNFTGSTKVGRVIAEVAGRHLKRVVLELGGKAPMLVLADADLDKAAAAANFGAFMNQGEICMSTERLIVDATIADAFTDKLVAHASRLTVGAPSDPSSQLGPLVHAAARDHVVELIEDARSKGAQVVCGGGHDGLYMEATVLRGVTKDMRIYAEESFGPVVGIIEVDGPDAAVESANDSEYGLAAAVFTENTSTGMQVAQRIKSGICHINGPTVHDEPQMPFGGVGASGWGRFGSKAALEEFTELRWITIQTEDRHYPI</sequence>
<evidence type="ECO:0000313" key="7">
    <source>
        <dbReference type="EMBL" id="GAA4536879.1"/>
    </source>
</evidence>
<keyword evidence="8" id="KW-1185">Reference proteome</keyword>
<evidence type="ECO:0000256" key="1">
    <source>
        <dbReference type="ARBA" id="ARBA00009986"/>
    </source>
</evidence>
<evidence type="ECO:0000256" key="2">
    <source>
        <dbReference type="ARBA" id="ARBA00023002"/>
    </source>
</evidence>
<dbReference type="InterPro" id="IPR029510">
    <property type="entry name" value="Ald_DH_CS_GLU"/>
</dbReference>
<reference evidence="8" key="1">
    <citation type="journal article" date="2019" name="Int. J. Syst. Evol. Microbiol.">
        <title>The Global Catalogue of Microorganisms (GCM) 10K type strain sequencing project: providing services to taxonomists for standard genome sequencing and annotation.</title>
        <authorList>
            <consortium name="The Broad Institute Genomics Platform"/>
            <consortium name="The Broad Institute Genome Sequencing Center for Infectious Disease"/>
            <person name="Wu L."/>
            <person name="Ma J."/>
        </authorList>
    </citation>
    <scope>NUCLEOTIDE SEQUENCE [LARGE SCALE GENOMIC DNA]</scope>
    <source>
        <strain evidence="8">JCM 17906</strain>
    </source>
</reference>
<protein>
    <submittedName>
        <fullName evidence="7">Aldehyde dehydrogenase</fullName>
    </submittedName>
</protein>
<evidence type="ECO:0000313" key="8">
    <source>
        <dbReference type="Proteomes" id="UP001501598"/>
    </source>
</evidence>
<name>A0ABP8REH9_9PSEU</name>
<dbReference type="Gene3D" id="3.40.605.10">
    <property type="entry name" value="Aldehyde Dehydrogenase, Chain A, domain 1"/>
    <property type="match status" value="1"/>
</dbReference>
<evidence type="ECO:0000259" key="6">
    <source>
        <dbReference type="Pfam" id="PF00171"/>
    </source>
</evidence>
<dbReference type="PROSITE" id="PS00687">
    <property type="entry name" value="ALDEHYDE_DEHYDR_GLU"/>
    <property type="match status" value="1"/>
</dbReference>
<dbReference type="SUPFAM" id="SSF53720">
    <property type="entry name" value="ALDH-like"/>
    <property type="match status" value="1"/>
</dbReference>
<dbReference type="InterPro" id="IPR016161">
    <property type="entry name" value="Ald_DH/histidinol_DH"/>
</dbReference>
<gene>
    <name evidence="7" type="ORF">GCM10023175_04380</name>
</gene>
<keyword evidence="3" id="KW-0520">NAD</keyword>
<accession>A0ABP8REH9</accession>
<dbReference type="InterPro" id="IPR016162">
    <property type="entry name" value="Ald_DH_N"/>
</dbReference>
<dbReference type="InterPro" id="IPR016163">
    <property type="entry name" value="Ald_DH_C"/>
</dbReference>
<dbReference type="PANTHER" id="PTHR42986">
    <property type="entry name" value="BENZALDEHYDE DEHYDROGENASE YFMT"/>
    <property type="match status" value="1"/>
</dbReference>
<dbReference type="InterPro" id="IPR015590">
    <property type="entry name" value="Aldehyde_DH_dom"/>
</dbReference>
<evidence type="ECO:0000256" key="5">
    <source>
        <dbReference type="RuleBase" id="RU003345"/>
    </source>
</evidence>
<evidence type="ECO:0000256" key="4">
    <source>
        <dbReference type="PROSITE-ProRule" id="PRU10007"/>
    </source>
</evidence>
<comment type="similarity">
    <text evidence="1 5">Belongs to the aldehyde dehydrogenase family.</text>
</comment>
<dbReference type="EMBL" id="BAABGT010000007">
    <property type="protein sequence ID" value="GAA4536879.1"/>
    <property type="molecule type" value="Genomic_DNA"/>
</dbReference>
<dbReference type="RefSeq" id="WP_345412123.1">
    <property type="nucleotide sequence ID" value="NZ_BAABGT010000007.1"/>
</dbReference>
<keyword evidence="2 5" id="KW-0560">Oxidoreductase</keyword>
<dbReference type="Pfam" id="PF00171">
    <property type="entry name" value="Aldedh"/>
    <property type="match status" value="1"/>
</dbReference>
<dbReference type="PANTHER" id="PTHR42986:SF1">
    <property type="entry name" value="BENZALDEHYDE DEHYDROGENASE YFMT"/>
    <property type="match status" value="1"/>
</dbReference>
<feature type="active site" evidence="4">
    <location>
        <position position="264"/>
    </location>
</feature>
<organism evidence="7 8">
    <name type="scientific">Pseudonocardia xishanensis</name>
    <dbReference type="NCBI Taxonomy" id="630995"/>
    <lineage>
        <taxon>Bacteria</taxon>
        <taxon>Bacillati</taxon>
        <taxon>Actinomycetota</taxon>
        <taxon>Actinomycetes</taxon>
        <taxon>Pseudonocardiales</taxon>
        <taxon>Pseudonocardiaceae</taxon>
        <taxon>Pseudonocardia</taxon>
    </lineage>
</organism>
<dbReference type="Proteomes" id="UP001501598">
    <property type="component" value="Unassembled WGS sequence"/>
</dbReference>
<comment type="caution">
    <text evidence="7">The sequence shown here is derived from an EMBL/GenBank/DDBJ whole genome shotgun (WGS) entry which is preliminary data.</text>
</comment>
<dbReference type="Gene3D" id="3.40.309.10">
    <property type="entry name" value="Aldehyde Dehydrogenase, Chain A, domain 2"/>
    <property type="match status" value="1"/>
</dbReference>